<gene>
    <name evidence="1" type="ORF">NZH93_10225</name>
</gene>
<comment type="caution">
    <text evidence="1">The sequence shown here is derived from an EMBL/GenBank/DDBJ whole genome shotgun (WGS) entry which is preliminary data.</text>
</comment>
<evidence type="ECO:0000313" key="1">
    <source>
        <dbReference type="EMBL" id="MCS7477228.1"/>
    </source>
</evidence>
<keyword evidence="2" id="KW-1185">Reference proteome</keyword>
<protein>
    <submittedName>
        <fullName evidence="1">Uncharacterized protein</fullName>
    </submittedName>
</protein>
<dbReference type="Proteomes" id="UP001141259">
    <property type="component" value="Unassembled WGS sequence"/>
</dbReference>
<sequence>MTIRQFLVHADASGSRLFAVDHGEVDRLDVVAEWGPGEVARADDVVRVLDLYLALRDEGGLEDGLRGLPDVVLRSIREFLRSRCAPEPGAFGPGGFIVPVRRARFRLEAATIDEYLSGAYAVGLGIRVENGVDERHGPHWDVVLLNRMPFVPADGGARAWALPDGSRVESEWVVGEAPGRQVPVALDSARRAVARDKRVRIHTYLQGDGEHWLDGAMTTSVVVDVFDEPAPA</sequence>
<name>A0A9X2VIH0_9PSEU</name>
<accession>A0A9X2VIH0</accession>
<proteinExistence type="predicted"/>
<dbReference type="RefSeq" id="WP_259622740.1">
    <property type="nucleotide sequence ID" value="NZ_JANYMP010000004.1"/>
</dbReference>
<reference evidence="1" key="1">
    <citation type="submission" date="2022-08" db="EMBL/GenBank/DDBJ databases">
        <authorList>
            <person name="Tistechok S."/>
            <person name="Samborskyy M."/>
            <person name="Roman I."/>
        </authorList>
    </citation>
    <scope>NUCLEOTIDE SEQUENCE</scope>
    <source>
        <strain evidence="1">DSM 103496</strain>
    </source>
</reference>
<dbReference type="AlphaFoldDB" id="A0A9X2VIH0"/>
<organism evidence="1 2">
    <name type="scientific">Umezawaea endophytica</name>
    <dbReference type="NCBI Taxonomy" id="1654476"/>
    <lineage>
        <taxon>Bacteria</taxon>
        <taxon>Bacillati</taxon>
        <taxon>Actinomycetota</taxon>
        <taxon>Actinomycetes</taxon>
        <taxon>Pseudonocardiales</taxon>
        <taxon>Pseudonocardiaceae</taxon>
        <taxon>Umezawaea</taxon>
    </lineage>
</organism>
<dbReference type="EMBL" id="JANYMP010000004">
    <property type="protein sequence ID" value="MCS7477228.1"/>
    <property type="molecule type" value="Genomic_DNA"/>
</dbReference>
<evidence type="ECO:0000313" key="2">
    <source>
        <dbReference type="Proteomes" id="UP001141259"/>
    </source>
</evidence>